<dbReference type="SUPFAM" id="SSF88946">
    <property type="entry name" value="Sigma2 domain of RNA polymerase sigma factors"/>
    <property type="match status" value="1"/>
</dbReference>
<evidence type="ECO:0000256" key="5">
    <source>
        <dbReference type="ARBA" id="ARBA00023163"/>
    </source>
</evidence>
<dbReference type="CDD" id="cd06171">
    <property type="entry name" value="Sigma70_r4"/>
    <property type="match status" value="1"/>
</dbReference>
<keyword evidence="11" id="KW-1185">Reference proteome</keyword>
<dbReference type="InterPro" id="IPR036388">
    <property type="entry name" value="WH-like_DNA-bd_sf"/>
</dbReference>
<gene>
    <name evidence="10" type="ORF">ACFQ4B_30065</name>
</gene>
<dbReference type="InterPro" id="IPR014284">
    <property type="entry name" value="RNA_pol_sigma-70_dom"/>
</dbReference>
<keyword evidence="3 6" id="KW-0731">Sigma factor</keyword>
<comment type="caution">
    <text evidence="10">The sequence shown here is derived from an EMBL/GenBank/DDBJ whole genome shotgun (WGS) entry which is preliminary data.</text>
</comment>
<protein>
    <recommendedName>
        <fullName evidence="6">RNA polymerase sigma factor</fullName>
    </recommendedName>
</protein>
<dbReference type="InterPro" id="IPR013325">
    <property type="entry name" value="RNA_pol_sigma_r2"/>
</dbReference>
<dbReference type="Gene3D" id="1.10.1740.10">
    <property type="match status" value="1"/>
</dbReference>
<feature type="domain" description="RNA polymerase sigma factor 70 region 4 type 2" evidence="9">
    <location>
        <begin position="173"/>
        <end position="219"/>
    </location>
</feature>
<evidence type="ECO:0000313" key="10">
    <source>
        <dbReference type="EMBL" id="MFD1224360.1"/>
    </source>
</evidence>
<name>A0ABW3UU80_9BACL</name>
<dbReference type="InterPro" id="IPR013249">
    <property type="entry name" value="RNA_pol_sigma70_r4_t2"/>
</dbReference>
<reference evidence="11" key="1">
    <citation type="journal article" date="2019" name="Int. J. Syst. Evol. Microbiol.">
        <title>The Global Catalogue of Microorganisms (GCM) 10K type strain sequencing project: providing services to taxonomists for standard genome sequencing and annotation.</title>
        <authorList>
            <consortium name="The Broad Institute Genomics Platform"/>
            <consortium name="The Broad Institute Genome Sequencing Center for Infectious Disease"/>
            <person name="Wu L."/>
            <person name="Ma J."/>
        </authorList>
    </citation>
    <scope>NUCLEOTIDE SEQUENCE [LARGE SCALE GENOMIC DNA]</scope>
    <source>
        <strain evidence="11">CCUG 53270</strain>
    </source>
</reference>
<keyword evidence="4 6" id="KW-0238">DNA-binding</keyword>
<dbReference type="Proteomes" id="UP001597180">
    <property type="component" value="Unassembled WGS sequence"/>
</dbReference>
<evidence type="ECO:0000259" key="8">
    <source>
        <dbReference type="Pfam" id="PF04542"/>
    </source>
</evidence>
<dbReference type="RefSeq" id="WP_345586613.1">
    <property type="nucleotide sequence ID" value="NZ_BAABJG010000004.1"/>
</dbReference>
<dbReference type="InterPro" id="IPR013324">
    <property type="entry name" value="RNA_pol_sigma_r3/r4-like"/>
</dbReference>
<evidence type="ECO:0000259" key="9">
    <source>
        <dbReference type="Pfam" id="PF08281"/>
    </source>
</evidence>
<proteinExistence type="inferred from homology"/>
<feature type="domain" description="RNA polymerase sigma-70 region 2" evidence="8">
    <location>
        <begin position="44"/>
        <end position="110"/>
    </location>
</feature>
<evidence type="ECO:0000256" key="3">
    <source>
        <dbReference type="ARBA" id="ARBA00023082"/>
    </source>
</evidence>
<keyword evidence="5 6" id="KW-0804">Transcription</keyword>
<dbReference type="SUPFAM" id="SSF88659">
    <property type="entry name" value="Sigma3 and sigma4 domains of RNA polymerase sigma factors"/>
    <property type="match status" value="1"/>
</dbReference>
<evidence type="ECO:0000256" key="4">
    <source>
        <dbReference type="ARBA" id="ARBA00023125"/>
    </source>
</evidence>
<dbReference type="InterPro" id="IPR039425">
    <property type="entry name" value="RNA_pol_sigma-70-like"/>
</dbReference>
<sequence>MSTASFTPLDPRDEEGAVPELDDRDDRLLVEQAKAGDREAFGELIRRHRAQVYGYARSIAQEPFLAEDIVQDALIRAFLHLGTLVDTERFLPWLHRIVRNQAYTRLRSRSVAKEQSFSAPAPSQGSIEPSEDTWRDLDYILHRLSQSRPPAGQETNPEEALLRRELMDTIGGILGCLNRRERQIFESHFFDHLSPQEIAKLFQLSSANVYQIISRGRKKVIQEKLRISVDHYMKNRRDMGLMKKTLLPNNAASHEGGTWTSAASAIHRILGYTDKAFPLPMVMGLTGHAFRINIGPGDVHIGGPTSFNFGDILTKGLLNLGFRCRFIDGLRKDGPGPNANLVDPSLLTEQAMHKRSMHKALPEALELIHRSIDRGLPVLSWDLFIPEFGVIYGYDDEQRQLMAAELCREKAISYDNLGRGILEDLFILAIEDSFETDDHTMLQGALRMILDHYQGIEEEAPRTVRGLTAYSTWIEAFRGGAIEPNGHSYNVAFVQDARHFAAAFWNELADGWNGSDERDARIRSLFREAAVLYGDIARRLLPLRSLFPFPSGGDPNSPAAAEQAVPILESVLALERQAVSLLEAMDNELR</sequence>
<accession>A0ABW3UU80</accession>
<dbReference type="InterPro" id="IPR000838">
    <property type="entry name" value="RNA_pol_sigma70_ECF_CS"/>
</dbReference>
<evidence type="ECO:0000256" key="7">
    <source>
        <dbReference type="SAM" id="MobiDB-lite"/>
    </source>
</evidence>
<evidence type="ECO:0000256" key="6">
    <source>
        <dbReference type="RuleBase" id="RU000716"/>
    </source>
</evidence>
<dbReference type="PANTHER" id="PTHR43133:SF51">
    <property type="entry name" value="RNA POLYMERASE SIGMA FACTOR"/>
    <property type="match status" value="1"/>
</dbReference>
<dbReference type="PANTHER" id="PTHR43133">
    <property type="entry name" value="RNA POLYMERASE ECF-TYPE SIGMA FACTO"/>
    <property type="match status" value="1"/>
</dbReference>
<evidence type="ECO:0000313" key="11">
    <source>
        <dbReference type="Proteomes" id="UP001597180"/>
    </source>
</evidence>
<dbReference type="Gene3D" id="1.10.10.10">
    <property type="entry name" value="Winged helix-like DNA-binding domain superfamily/Winged helix DNA-binding domain"/>
    <property type="match status" value="1"/>
</dbReference>
<dbReference type="Pfam" id="PF04542">
    <property type="entry name" value="Sigma70_r2"/>
    <property type="match status" value="1"/>
</dbReference>
<organism evidence="10 11">
    <name type="scientific">Paenibacillus vulneris</name>
    <dbReference type="NCBI Taxonomy" id="1133364"/>
    <lineage>
        <taxon>Bacteria</taxon>
        <taxon>Bacillati</taxon>
        <taxon>Bacillota</taxon>
        <taxon>Bacilli</taxon>
        <taxon>Bacillales</taxon>
        <taxon>Paenibacillaceae</taxon>
        <taxon>Paenibacillus</taxon>
    </lineage>
</organism>
<dbReference type="NCBIfam" id="TIGR02937">
    <property type="entry name" value="sigma70-ECF"/>
    <property type="match status" value="1"/>
</dbReference>
<feature type="region of interest" description="Disordered" evidence="7">
    <location>
        <begin position="1"/>
        <end position="22"/>
    </location>
</feature>
<keyword evidence="2 6" id="KW-0805">Transcription regulation</keyword>
<comment type="similarity">
    <text evidence="1 6">Belongs to the sigma-70 factor family. ECF subfamily.</text>
</comment>
<dbReference type="Pfam" id="PF08281">
    <property type="entry name" value="Sigma70_r4_2"/>
    <property type="match status" value="1"/>
</dbReference>
<evidence type="ECO:0000256" key="2">
    <source>
        <dbReference type="ARBA" id="ARBA00023015"/>
    </source>
</evidence>
<dbReference type="EMBL" id="JBHTLU010000045">
    <property type="protein sequence ID" value="MFD1224360.1"/>
    <property type="molecule type" value="Genomic_DNA"/>
</dbReference>
<dbReference type="PROSITE" id="PS01063">
    <property type="entry name" value="SIGMA70_ECF"/>
    <property type="match status" value="1"/>
</dbReference>
<dbReference type="InterPro" id="IPR007627">
    <property type="entry name" value="RNA_pol_sigma70_r2"/>
</dbReference>
<evidence type="ECO:0000256" key="1">
    <source>
        <dbReference type="ARBA" id="ARBA00010641"/>
    </source>
</evidence>